<protein>
    <submittedName>
        <fullName evidence="1">Uncharacterized protein</fullName>
    </submittedName>
</protein>
<dbReference type="EMBL" id="BOMN01000149">
    <property type="protein sequence ID" value="GIE26669.1"/>
    <property type="molecule type" value="Genomic_DNA"/>
</dbReference>
<dbReference type="Proteomes" id="UP000603200">
    <property type="component" value="Unassembled WGS sequence"/>
</dbReference>
<sequence length="229" mass="24728">MQNPNRLGPWLALLTDEDRYVVDSAKAALDEYGPETQVTISIVRDSAAPTQDSIAVLYRMPASRFTEDVAHEETLDVVDEQGETDHVEIRLKLAQAMAAGLNMAEANQGDFNRSTEMAAAFHELADKLAVYTGKMPVWTWLSFGMGGSHRKLTADAVSAVDQLGTLLIGKAGEPKKGTAGYWDHCVEHETAGIQLKIDADIPAPAEENPDVLRARVAELEAQLAAKAGA</sequence>
<name>A0ABQ4A756_9ACTN</name>
<evidence type="ECO:0000313" key="1">
    <source>
        <dbReference type="EMBL" id="GIE26669.1"/>
    </source>
</evidence>
<gene>
    <name evidence="1" type="ORF">Ahu01nite_097710</name>
</gene>
<accession>A0ABQ4A756</accession>
<keyword evidence="2" id="KW-1185">Reference proteome</keyword>
<dbReference type="RefSeq" id="WP_203843570.1">
    <property type="nucleotide sequence ID" value="NZ_BAAATV010000016.1"/>
</dbReference>
<comment type="caution">
    <text evidence="1">The sequence shown here is derived from an EMBL/GenBank/DDBJ whole genome shotgun (WGS) entry which is preliminary data.</text>
</comment>
<reference evidence="1 2" key="1">
    <citation type="submission" date="2021-01" db="EMBL/GenBank/DDBJ databases">
        <title>Whole genome shotgun sequence of Actinoplanes humidus NBRC 14915.</title>
        <authorList>
            <person name="Komaki H."/>
            <person name="Tamura T."/>
        </authorList>
    </citation>
    <scope>NUCLEOTIDE SEQUENCE [LARGE SCALE GENOMIC DNA]</scope>
    <source>
        <strain evidence="1 2">NBRC 14915</strain>
    </source>
</reference>
<organism evidence="1 2">
    <name type="scientific">Winogradskya humida</name>
    <dbReference type="NCBI Taxonomy" id="113566"/>
    <lineage>
        <taxon>Bacteria</taxon>
        <taxon>Bacillati</taxon>
        <taxon>Actinomycetota</taxon>
        <taxon>Actinomycetes</taxon>
        <taxon>Micromonosporales</taxon>
        <taxon>Micromonosporaceae</taxon>
        <taxon>Winogradskya</taxon>
    </lineage>
</organism>
<proteinExistence type="predicted"/>
<evidence type="ECO:0000313" key="2">
    <source>
        <dbReference type="Proteomes" id="UP000603200"/>
    </source>
</evidence>